<gene>
    <name evidence="2" type="ORF">B4O97_15960</name>
</gene>
<dbReference type="AlphaFoldDB" id="A0A1Y1RUE5"/>
<dbReference type="RefSeq" id="WP_083052364.1">
    <property type="nucleotide sequence ID" value="NZ_MWQY01000021.1"/>
</dbReference>
<comment type="caution">
    <text evidence="2">The sequence shown here is derived from an EMBL/GenBank/DDBJ whole genome shotgun (WGS) entry which is preliminary data.</text>
</comment>
<reference evidence="2 3" key="1">
    <citation type="submission" date="2017-03" db="EMBL/GenBank/DDBJ databases">
        <title>Draft Genome sequence of Marispirochaeta sp. strain JC444.</title>
        <authorList>
            <person name="Shivani Y."/>
            <person name="Subhash Y."/>
            <person name="Sasikala C."/>
            <person name="Ramana C."/>
        </authorList>
    </citation>
    <scope>NUCLEOTIDE SEQUENCE [LARGE SCALE GENOMIC DNA]</scope>
    <source>
        <strain evidence="2 3">JC444</strain>
    </source>
</reference>
<proteinExistence type="predicted"/>
<dbReference type="OrthoDB" id="10014564at2"/>
<organism evidence="2 3">
    <name type="scientific">Marispirochaeta aestuarii</name>
    <dbReference type="NCBI Taxonomy" id="1963862"/>
    <lineage>
        <taxon>Bacteria</taxon>
        <taxon>Pseudomonadati</taxon>
        <taxon>Spirochaetota</taxon>
        <taxon>Spirochaetia</taxon>
        <taxon>Spirochaetales</taxon>
        <taxon>Spirochaetaceae</taxon>
        <taxon>Marispirochaeta</taxon>
    </lineage>
</organism>
<evidence type="ECO:0000256" key="1">
    <source>
        <dbReference type="SAM" id="SignalP"/>
    </source>
</evidence>
<keyword evidence="3" id="KW-1185">Reference proteome</keyword>
<evidence type="ECO:0008006" key="4">
    <source>
        <dbReference type="Google" id="ProtNLM"/>
    </source>
</evidence>
<accession>A0A1Y1RUE5</accession>
<feature type="signal peptide" evidence="1">
    <location>
        <begin position="1"/>
        <end position="21"/>
    </location>
</feature>
<evidence type="ECO:0000313" key="3">
    <source>
        <dbReference type="Proteomes" id="UP000192343"/>
    </source>
</evidence>
<name>A0A1Y1RUE5_9SPIO</name>
<feature type="chain" id="PRO_5013276819" description="Outer membrane protein beta-barrel domain-containing protein" evidence="1">
    <location>
        <begin position="22"/>
        <end position="212"/>
    </location>
</feature>
<dbReference type="Proteomes" id="UP000192343">
    <property type="component" value="Unassembled WGS sequence"/>
</dbReference>
<dbReference type="STRING" id="1963862.B4O97_15960"/>
<protein>
    <recommendedName>
        <fullName evidence="4">Outer membrane protein beta-barrel domain-containing protein</fullName>
    </recommendedName>
</protein>
<dbReference type="EMBL" id="MWQY01000021">
    <property type="protein sequence ID" value="ORC32653.1"/>
    <property type="molecule type" value="Genomic_DNA"/>
</dbReference>
<evidence type="ECO:0000313" key="2">
    <source>
        <dbReference type="EMBL" id="ORC32653.1"/>
    </source>
</evidence>
<keyword evidence="1" id="KW-0732">Signal</keyword>
<sequence length="212" mass="23199">MKKSFLFVLFFLFVNIAIVNAQESSDTSDKEPDGLIFGRYTPGLIFTTSDILLSLGDYQSGVGIKLKADDYAIRASVNVDYESSDNIFEMGLGGTYERPFFTGRVSPYWGGSLILGYEFDGEDDLSSSETTSYTAGITALLGAEIYVFDFLSLFAEYGMGFAFSRSSSDGDTSFNYRIGTDISDLGNQASIGVTVYLFKQAISNGEIEEDND</sequence>